<dbReference type="SUPFAM" id="SSF102114">
    <property type="entry name" value="Radical SAM enzymes"/>
    <property type="match status" value="1"/>
</dbReference>
<organism evidence="6 7">
    <name type="scientific">Candidatus Argoarchaeum ethanivorans</name>
    <dbReference type="NCBI Taxonomy" id="2608793"/>
    <lineage>
        <taxon>Archaea</taxon>
        <taxon>Methanobacteriati</taxon>
        <taxon>Methanobacteriota</taxon>
        <taxon>Stenosarchaea group</taxon>
        <taxon>Methanomicrobia</taxon>
        <taxon>Methanosarcinales</taxon>
        <taxon>Methanosarcinales incertae sedis</taxon>
        <taxon>GOM Arc I cluster</taxon>
        <taxon>Candidatus Argoarchaeum</taxon>
    </lineage>
</organism>
<evidence type="ECO:0000259" key="5">
    <source>
        <dbReference type="PROSITE" id="PS51918"/>
    </source>
</evidence>
<evidence type="ECO:0000313" key="7">
    <source>
        <dbReference type="Proteomes" id="UP000639006"/>
    </source>
</evidence>
<dbReference type="SFLD" id="SFLDS00029">
    <property type="entry name" value="Radical_SAM"/>
    <property type="match status" value="1"/>
</dbReference>
<dbReference type="Gene3D" id="3.20.20.70">
    <property type="entry name" value="Aldolase class I"/>
    <property type="match status" value="1"/>
</dbReference>
<evidence type="ECO:0000256" key="3">
    <source>
        <dbReference type="ARBA" id="ARBA00023004"/>
    </source>
</evidence>
<keyword evidence="3" id="KW-0408">Iron</keyword>
<proteinExistence type="predicted"/>
<dbReference type="PANTHER" id="PTHR11228">
    <property type="entry name" value="RADICAL SAM DOMAIN PROTEIN"/>
    <property type="match status" value="1"/>
</dbReference>
<dbReference type="GO" id="GO:0003824">
    <property type="term" value="F:catalytic activity"/>
    <property type="evidence" value="ECO:0007669"/>
    <property type="project" value="InterPro"/>
</dbReference>
<dbReference type="NCBIfam" id="TIGR04038">
    <property type="entry name" value="tatD_link_rSAM"/>
    <property type="match status" value="1"/>
</dbReference>
<dbReference type="Proteomes" id="UP000639006">
    <property type="component" value="Unassembled WGS sequence"/>
</dbReference>
<dbReference type="InterPro" id="IPR050377">
    <property type="entry name" value="Radical_SAM_PqqE_MftC-like"/>
</dbReference>
<sequence>MTDTITYEEYGNLYLNITNRCTARCEFCIKFYTDGVYGYNLHLSKEPAVDEIITALQQHNLSQYNEVVFAGFGEPLTRLDCVLTIIKWLKQYKTFVRIDTIGHVLLYYPKRNVVAELKASGLDAVSISLNAHDENTYNQLCHPSKLEAYQSVLKFARQSQKAGIKTRLTVVKLPIIDVKKCQRIAEGLEVDFKIRG</sequence>
<evidence type="ECO:0000256" key="4">
    <source>
        <dbReference type="ARBA" id="ARBA00023014"/>
    </source>
</evidence>
<evidence type="ECO:0000313" key="6">
    <source>
        <dbReference type="EMBL" id="CAD6491096.1"/>
    </source>
</evidence>
<dbReference type="InterPro" id="IPR007197">
    <property type="entry name" value="rSAM"/>
</dbReference>
<reference evidence="6" key="1">
    <citation type="submission" date="2020-10" db="EMBL/GenBank/DDBJ databases">
        <authorList>
            <person name="Hahn C.J."/>
            <person name="Laso-Perez R."/>
            <person name="Vulcano F."/>
            <person name="Vaziourakis K.-M."/>
            <person name="Stokke R."/>
            <person name="Steen I.H."/>
            <person name="Teske A."/>
            <person name="Boetius A."/>
            <person name="Liebeke M."/>
            <person name="Amann R."/>
            <person name="Knittel K."/>
        </authorList>
    </citation>
    <scope>NUCLEOTIDE SEQUENCE</scope>
    <source>
        <strain evidence="6">Gfbio:e3339647-f889-4370-9287-4fb5cb688e4c:AG392M11_GoMArc1</strain>
    </source>
</reference>
<dbReference type="CDD" id="cd01335">
    <property type="entry name" value="Radical_SAM"/>
    <property type="match status" value="1"/>
</dbReference>
<dbReference type="PANTHER" id="PTHR11228:SF7">
    <property type="entry name" value="PQQA PEPTIDE CYCLASE"/>
    <property type="match status" value="1"/>
</dbReference>
<protein>
    <submittedName>
        <fullName evidence="6">Radical SAM superfamily protein</fullName>
    </submittedName>
</protein>
<dbReference type="InterPro" id="IPR013785">
    <property type="entry name" value="Aldolase_TIM"/>
</dbReference>
<dbReference type="GO" id="GO:0046872">
    <property type="term" value="F:metal ion binding"/>
    <property type="evidence" value="ECO:0007669"/>
    <property type="project" value="UniProtKB-KW"/>
</dbReference>
<dbReference type="SFLD" id="SFLDG01111">
    <property type="entry name" value="Uncharacterised_Radical_SAM_Su"/>
    <property type="match status" value="1"/>
</dbReference>
<keyword evidence="4" id="KW-0411">Iron-sulfur</keyword>
<gene>
    <name evidence="6" type="ORF">DIAAKJNI_00062</name>
</gene>
<feature type="domain" description="Radical SAM core" evidence="5">
    <location>
        <begin position="7"/>
        <end position="196"/>
    </location>
</feature>
<evidence type="ECO:0000256" key="1">
    <source>
        <dbReference type="ARBA" id="ARBA00022691"/>
    </source>
</evidence>
<accession>A0A811T1M4</accession>
<dbReference type="InterPro" id="IPR058240">
    <property type="entry name" value="rSAM_sf"/>
</dbReference>
<keyword evidence="2" id="KW-0479">Metal-binding</keyword>
<comment type="caution">
    <text evidence="6">The sequence shown here is derived from an EMBL/GenBank/DDBJ whole genome shotgun (WGS) entry which is preliminary data.</text>
</comment>
<evidence type="ECO:0000256" key="2">
    <source>
        <dbReference type="ARBA" id="ARBA00022723"/>
    </source>
</evidence>
<dbReference type="GO" id="GO:0051536">
    <property type="term" value="F:iron-sulfur cluster binding"/>
    <property type="evidence" value="ECO:0007669"/>
    <property type="project" value="UniProtKB-KW"/>
</dbReference>
<dbReference type="AlphaFoldDB" id="A0A811T1M4"/>
<keyword evidence="1" id="KW-0949">S-adenosyl-L-methionine</keyword>
<name>A0A811T1M4_9EURY</name>
<dbReference type="EMBL" id="CAJHIQ010000002">
    <property type="protein sequence ID" value="CAD6491096.1"/>
    <property type="molecule type" value="Genomic_DNA"/>
</dbReference>
<dbReference type="PROSITE" id="PS51918">
    <property type="entry name" value="RADICAL_SAM"/>
    <property type="match status" value="1"/>
</dbReference>
<dbReference type="Pfam" id="PF04055">
    <property type="entry name" value="Radical_SAM"/>
    <property type="match status" value="1"/>
</dbReference>
<dbReference type="InterPro" id="IPR023821">
    <property type="entry name" value="rSAM_TatD-assoc"/>
</dbReference>